<dbReference type="Gene3D" id="3.20.20.80">
    <property type="entry name" value="Glycosidases"/>
    <property type="match status" value="1"/>
</dbReference>
<evidence type="ECO:0000256" key="1">
    <source>
        <dbReference type="ARBA" id="ARBA00008061"/>
    </source>
</evidence>
<comment type="caution">
    <text evidence="7">The sequence shown here is derived from an EMBL/GenBank/DDBJ whole genome shotgun (WGS) entry which is preliminary data.</text>
</comment>
<evidence type="ECO:0000256" key="2">
    <source>
        <dbReference type="ARBA" id="ARBA00022801"/>
    </source>
</evidence>
<dbReference type="InterPro" id="IPR045857">
    <property type="entry name" value="O16G_dom_2"/>
</dbReference>
<dbReference type="SUPFAM" id="SSF51445">
    <property type="entry name" value="(Trans)glycosidases"/>
    <property type="match status" value="1"/>
</dbReference>
<dbReference type="FunFam" id="3.90.400.10:FF:000002">
    <property type="entry name" value="Sucrose isomerase"/>
    <property type="match status" value="1"/>
</dbReference>
<dbReference type="GO" id="GO:0033934">
    <property type="term" value="F:glucan 1,4-alpha-maltotriohydrolase activity"/>
    <property type="evidence" value="ECO:0007669"/>
    <property type="project" value="TreeGrafter"/>
</dbReference>
<dbReference type="GeneID" id="96007557"/>
<dbReference type="InterPro" id="IPR013780">
    <property type="entry name" value="Glyco_hydro_b"/>
</dbReference>
<proteinExistence type="inferred from homology"/>
<dbReference type="GO" id="GO:0005987">
    <property type="term" value="P:sucrose catabolic process"/>
    <property type="evidence" value="ECO:0007669"/>
    <property type="project" value="TreeGrafter"/>
</dbReference>
<accession>A0AB34KLD2</accession>
<reference evidence="7 8" key="1">
    <citation type="journal article" date="2020" name="Microbiol. Resour. Announc.">
        <title>Draft Genome Sequence of a Cladosporium Species Isolated from the Mesophotic Ascidian Didemnum maculosum.</title>
        <authorList>
            <person name="Gioti A."/>
            <person name="Siaperas R."/>
            <person name="Nikolaivits E."/>
            <person name="Le Goff G."/>
            <person name="Ouazzani J."/>
            <person name="Kotoulas G."/>
            <person name="Topakas E."/>
        </authorList>
    </citation>
    <scope>NUCLEOTIDE SEQUENCE [LARGE SCALE GENOMIC DNA]</scope>
    <source>
        <strain evidence="7 8">TM138-S3</strain>
    </source>
</reference>
<organism evidence="7 8">
    <name type="scientific">Cladosporium halotolerans</name>
    <dbReference type="NCBI Taxonomy" id="1052096"/>
    <lineage>
        <taxon>Eukaryota</taxon>
        <taxon>Fungi</taxon>
        <taxon>Dikarya</taxon>
        <taxon>Ascomycota</taxon>
        <taxon>Pezizomycotina</taxon>
        <taxon>Dothideomycetes</taxon>
        <taxon>Dothideomycetidae</taxon>
        <taxon>Cladosporiales</taxon>
        <taxon>Cladosporiaceae</taxon>
        <taxon>Cladosporium</taxon>
    </lineage>
</organism>
<feature type="domain" description="Glycosyl hydrolase family 13 catalytic" evidence="6">
    <location>
        <begin position="63"/>
        <end position="507"/>
    </location>
</feature>
<keyword evidence="8" id="KW-1185">Reference proteome</keyword>
<dbReference type="SMART" id="SM00642">
    <property type="entry name" value="Aamy"/>
    <property type="match status" value="1"/>
</dbReference>
<name>A0AB34KLD2_9PEZI</name>
<dbReference type="FunFam" id="3.20.20.80:FF:000064">
    <property type="entry name" value="Oligo-1,6-glucosidase"/>
    <property type="match status" value="1"/>
</dbReference>
<dbReference type="RefSeq" id="XP_069228077.1">
    <property type="nucleotide sequence ID" value="XM_069374719.1"/>
</dbReference>
<evidence type="ECO:0000313" key="8">
    <source>
        <dbReference type="Proteomes" id="UP000803884"/>
    </source>
</evidence>
<dbReference type="GO" id="GO:0004556">
    <property type="term" value="F:alpha-amylase activity"/>
    <property type="evidence" value="ECO:0007669"/>
    <property type="project" value="TreeGrafter"/>
</dbReference>
<evidence type="ECO:0000256" key="5">
    <source>
        <dbReference type="SAM" id="MobiDB-lite"/>
    </source>
</evidence>
<comment type="similarity">
    <text evidence="1">Belongs to the glycosyl hydrolase 13 family.</text>
</comment>
<dbReference type="Gene3D" id="3.90.400.10">
    <property type="entry name" value="Oligo-1,6-glucosidase, Domain 2"/>
    <property type="match status" value="1"/>
</dbReference>
<feature type="region of interest" description="Disordered" evidence="5">
    <location>
        <begin position="1"/>
        <end position="50"/>
    </location>
</feature>
<keyword evidence="4" id="KW-0462">Maltose metabolism</keyword>
<dbReference type="AlphaFoldDB" id="A0AB34KLD2"/>
<dbReference type="CDD" id="cd11333">
    <property type="entry name" value="AmyAc_SI_OligoGlu_DGase"/>
    <property type="match status" value="1"/>
</dbReference>
<evidence type="ECO:0000256" key="3">
    <source>
        <dbReference type="ARBA" id="ARBA00023295"/>
    </source>
</evidence>
<dbReference type="InterPro" id="IPR006047">
    <property type="entry name" value="GH13_cat_dom"/>
</dbReference>
<evidence type="ECO:0000256" key="4">
    <source>
        <dbReference type="ARBA" id="ARBA00026248"/>
    </source>
</evidence>
<dbReference type="GO" id="GO:0004575">
    <property type="term" value="F:sucrose alpha-glucosidase activity"/>
    <property type="evidence" value="ECO:0007669"/>
    <property type="project" value="TreeGrafter"/>
</dbReference>
<dbReference type="EMBL" id="JAAQHG020000022">
    <property type="protein sequence ID" value="KAL1584971.1"/>
    <property type="molecule type" value="Genomic_DNA"/>
</dbReference>
<dbReference type="Pfam" id="PF00128">
    <property type="entry name" value="Alpha-amylase"/>
    <property type="match status" value="1"/>
</dbReference>
<dbReference type="SUPFAM" id="SSF51011">
    <property type="entry name" value="Glycosyl hydrolase domain"/>
    <property type="match status" value="1"/>
</dbReference>
<dbReference type="GO" id="GO:0000025">
    <property type="term" value="P:maltose catabolic process"/>
    <property type="evidence" value="ECO:0007669"/>
    <property type="project" value="TreeGrafter"/>
</dbReference>
<dbReference type="Proteomes" id="UP000803884">
    <property type="component" value="Unassembled WGS sequence"/>
</dbReference>
<gene>
    <name evidence="7" type="ORF">WHR41_06114</name>
</gene>
<evidence type="ECO:0000313" key="7">
    <source>
        <dbReference type="EMBL" id="KAL1584971.1"/>
    </source>
</evidence>
<dbReference type="GO" id="GO:0004574">
    <property type="term" value="F:oligo-1,6-glucosidase activity"/>
    <property type="evidence" value="ECO:0007669"/>
    <property type="project" value="TreeGrafter"/>
</dbReference>
<dbReference type="Gene3D" id="2.60.40.1180">
    <property type="entry name" value="Golgi alpha-mannosidase II"/>
    <property type="match status" value="1"/>
</dbReference>
<evidence type="ECO:0000259" key="6">
    <source>
        <dbReference type="SMART" id="SM00642"/>
    </source>
</evidence>
<keyword evidence="2" id="KW-0378">Hydrolase</keyword>
<dbReference type="PANTHER" id="PTHR10357:SF179">
    <property type="entry name" value="NEUTRAL AND BASIC AMINO ACID TRANSPORT PROTEIN RBAT"/>
    <property type="match status" value="1"/>
</dbReference>
<sequence>MASYPGTFQHHADTDVPLPVPTRLHGLSPEKLSPPTTRSCSPEAWKPTPPEERPWWKDMVCYQVWPRSFKDSGTTNNKGHGDIRGVIDKLGYIQSLGVDVVWLCPTYKSPQKDYGYDISDYESIDPDFGTMEDMDELIDQVNKRGMRIVLDLVINHTSDEHKWFLESRQSRDNPKADWYIWQDPKKDSKGNTLYHHNGMPQEPTNWRACLIHSSAWTWCEERKQFFLHCFLECQPDLNWENPDCRQAIYESAIEFWMKKGVSGFRVDTANRMSKDMTFKDARVTKTDLPYQDMSEHCLNGERMHEYLQEMRRTAMDKYDRDAILVGELPGTKPEELKKYVLSSRRELSMTFDFDMMELGGNDHPDEVDKHQVKNVGEGHLLPDMKDTISKVQALVTETKGEAWATAFAENHDQLRSIRRWVTDNPPYWNRACKLICIMLTTLSGTLFVFQGQEIGTHNMPEHFGPEQFRDIDAGLWVDRKTEDDPNDPYALQKAIDGVLNVGRDNTRLPMQWDNTLNAGFTSNKQGPWIPCNDDYVQINVAKQMNDNNSPLSFWKTMIKYRKRHNELFVHGKYEVFDRDNEKMFMYSKETWNGFKALVMLNFSTERIPFTIPRKLHRWMTNVDGKVVLQRPPHLLIGNYSKHMREEKALQAWEARVYLF</sequence>
<keyword evidence="3" id="KW-0326">Glycosidase</keyword>
<protein>
    <recommendedName>
        <fullName evidence="6">Glycosyl hydrolase family 13 catalytic domain-containing protein</fullName>
    </recommendedName>
</protein>
<dbReference type="InterPro" id="IPR017853">
    <property type="entry name" value="GH"/>
</dbReference>
<dbReference type="PANTHER" id="PTHR10357">
    <property type="entry name" value="ALPHA-AMYLASE FAMILY MEMBER"/>
    <property type="match status" value="1"/>
</dbReference>